<dbReference type="Proteomes" id="UP000182110">
    <property type="component" value="Unassembled WGS sequence"/>
</dbReference>
<dbReference type="AlphaFoldDB" id="A0AAN2TU29"/>
<accession>A0AAN2TU29</accession>
<evidence type="ECO:0000259" key="9">
    <source>
        <dbReference type="PROSITE" id="PS51012"/>
    </source>
</evidence>
<name>A0AAN2TU29_9BACI</name>
<dbReference type="PANTHER" id="PTHR30413:SF10">
    <property type="entry name" value="CAPSULE POLYSACCHARIDE EXPORT INNER-MEMBRANE PROTEIN CTRC"/>
    <property type="match status" value="1"/>
</dbReference>
<comment type="similarity">
    <text evidence="2 8">Belongs to the ABC-2 integral membrane protein family.</text>
</comment>
<evidence type="ECO:0000313" key="11">
    <source>
        <dbReference type="Proteomes" id="UP000182110"/>
    </source>
</evidence>
<evidence type="ECO:0000256" key="4">
    <source>
        <dbReference type="ARBA" id="ARBA00022475"/>
    </source>
</evidence>
<feature type="domain" description="ABC transmembrane type-2" evidence="9">
    <location>
        <begin position="35"/>
        <end position="259"/>
    </location>
</feature>
<proteinExistence type="inferred from homology"/>
<evidence type="ECO:0000256" key="1">
    <source>
        <dbReference type="ARBA" id="ARBA00004651"/>
    </source>
</evidence>
<evidence type="ECO:0000256" key="8">
    <source>
        <dbReference type="RuleBase" id="RU361157"/>
    </source>
</evidence>
<evidence type="ECO:0000256" key="3">
    <source>
        <dbReference type="ARBA" id="ARBA00022448"/>
    </source>
</evidence>
<feature type="transmembrane region" description="Helical" evidence="8">
    <location>
        <begin position="235"/>
        <end position="257"/>
    </location>
</feature>
<reference evidence="10 11" key="1">
    <citation type="journal article" date="2014" name="Genome Announc.">
        <title>Genome Sequence of Bacillus simplex Strain P558, Isolated from a Human Fecal Sample.</title>
        <authorList>
            <person name="Croce O."/>
            <person name="Hugon P."/>
            <person name="Lagier J.C."/>
            <person name="Bibi F."/>
            <person name="Robert C."/>
            <person name="Azhar E.I."/>
            <person name="Raoult D."/>
            <person name="Fournier P.E."/>
        </authorList>
    </citation>
    <scope>NUCLEOTIDE SEQUENCE [LARGE SCALE GENOMIC DNA]</scope>
    <source>
        <strain evidence="10 11">P558</strain>
    </source>
</reference>
<keyword evidence="6 8" id="KW-1133">Transmembrane helix</keyword>
<gene>
    <name evidence="10" type="primary">tagG_2</name>
    <name evidence="10" type="ORF">BN1180_03989</name>
</gene>
<dbReference type="GO" id="GO:0005886">
    <property type="term" value="C:plasma membrane"/>
    <property type="evidence" value="ECO:0007669"/>
    <property type="project" value="UniProtKB-SubCell"/>
</dbReference>
<organism evidence="10 11">
    <name type="scientific">Peribacillus simplex</name>
    <dbReference type="NCBI Taxonomy" id="1478"/>
    <lineage>
        <taxon>Bacteria</taxon>
        <taxon>Bacillati</taxon>
        <taxon>Bacillota</taxon>
        <taxon>Bacilli</taxon>
        <taxon>Bacillales</taxon>
        <taxon>Bacillaceae</taxon>
        <taxon>Peribacillus</taxon>
    </lineage>
</organism>
<comment type="caution">
    <text evidence="8">Lacks conserved residue(s) required for the propagation of feature annotation.</text>
</comment>
<comment type="subcellular location">
    <subcellularLocation>
        <location evidence="1 8">Cell membrane</location>
        <topology evidence="1 8">Multi-pass membrane protein</topology>
    </subcellularLocation>
</comment>
<evidence type="ECO:0000256" key="7">
    <source>
        <dbReference type="ARBA" id="ARBA00023136"/>
    </source>
</evidence>
<dbReference type="PANTHER" id="PTHR30413">
    <property type="entry name" value="INNER MEMBRANE TRANSPORT PERMEASE"/>
    <property type="match status" value="1"/>
</dbReference>
<dbReference type="GO" id="GO:0140359">
    <property type="term" value="F:ABC-type transporter activity"/>
    <property type="evidence" value="ECO:0007669"/>
    <property type="project" value="InterPro"/>
</dbReference>
<comment type="caution">
    <text evidence="10">The sequence shown here is derived from an EMBL/GenBank/DDBJ whole genome shotgun (WGS) entry which is preliminary data.</text>
</comment>
<dbReference type="GO" id="GO:0015920">
    <property type="term" value="P:lipopolysaccharide transport"/>
    <property type="evidence" value="ECO:0007669"/>
    <property type="project" value="TreeGrafter"/>
</dbReference>
<evidence type="ECO:0000313" key="10">
    <source>
        <dbReference type="EMBL" id="CEG33808.1"/>
    </source>
</evidence>
<sequence length="267" mass="31519">MSFVWRVLKEQYSNFHLIVRLSSYDVKSTYQMHYLGVLWQFLVPAIQIFLYWFVFGLGIRGGQPVEGVPFFIWLIVGLIPWFFISPSIIQGSNSIYSRVNLVSKMKFPVSLLPSITIMSNAFQFLMMMAVLVLILFIYHINLGIYFIQLPYYMLCLFTFLFAITLLCSTISTIVRDFQLVLQALMRMLLYLSPVLWDTSQLNNVLQFILKLNPLYYIIEGFRNTFLGYGWFYEDWAYTLYFWAFTLFILSIGSAAHIKFRNKFVDYL</sequence>
<evidence type="ECO:0000256" key="5">
    <source>
        <dbReference type="ARBA" id="ARBA00022692"/>
    </source>
</evidence>
<feature type="transmembrane region" description="Helical" evidence="8">
    <location>
        <begin position="37"/>
        <end position="58"/>
    </location>
</feature>
<dbReference type="RefSeq" id="WP_048681316.1">
    <property type="nucleotide sequence ID" value="NZ_CCXW01000001.1"/>
</dbReference>
<keyword evidence="4 8" id="KW-1003">Cell membrane</keyword>
<protein>
    <recommendedName>
        <fullName evidence="8">Transport permease protein</fullName>
    </recommendedName>
</protein>
<dbReference type="InterPro" id="IPR047817">
    <property type="entry name" value="ABC2_TM_bact-type"/>
</dbReference>
<evidence type="ECO:0000256" key="2">
    <source>
        <dbReference type="ARBA" id="ARBA00007783"/>
    </source>
</evidence>
<keyword evidence="5 8" id="KW-0812">Transmembrane</keyword>
<keyword evidence="3 8" id="KW-0813">Transport</keyword>
<evidence type="ECO:0000256" key="6">
    <source>
        <dbReference type="ARBA" id="ARBA00022989"/>
    </source>
</evidence>
<feature type="transmembrane region" description="Helical" evidence="8">
    <location>
        <begin position="110"/>
        <end position="138"/>
    </location>
</feature>
<feature type="transmembrane region" description="Helical" evidence="8">
    <location>
        <begin position="70"/>
        <end position="89"/>
    </location>
</feature>
<keyword evidence="11" id="KW-1185">Reference proteome</keyword>
<dbReference type="Pfam" id="PF01061">
    <property type="entry name" value="ABC2_membrane"/>
    <property type="match status" value="1"/>
</dbReference>
<dbReference type="PROSITE" id="PS51012">
    <property type="entry name" value="ABC_TM2"/>
    <property type="match status" value="1"/>
</dbReference>
<keyword evidence="7 8" id="KW-0472">Membrane</keyword>
<feature type="transmembrane region" description="Helical" evidence="8">
    <location>
        <begin position="144"/>
        <end position="167"/>
    </location>
</feature>
<dbReference type="EMBL" id="CCXW01000001">
    <property type="protein sequence ID" value="CEG33808.1"/>
    <property type="molecule type" value="Genomic_DNA"/>
</dbReference>
<dbReference type="InterPro" id="IPR013525">
    <property type="entry name" value="ABC2_TM"/>
</dbReference>